<keyword evidence="1" id="KW-0472">Membrane</keyword>
<dbReference type="InterPro" id="IPR010699">
    <property type="entry name" value="DUF1275"/>
</dbReference>
<dbReference type="AlphaFoldDB" id="A0A848CIF0"/>
<sequence>MSEAFINSAFLALSGGFQDAYTYNTRNEVFSNAQTGNVVLMSQHFMTGDWKAGVQYLLPLIAFVLGVFVADQIQMRYKYARRLHWRQGILLAEIVILFVVGFIPHSLNMTATIFVSFACAMQVQTFRKMGGYSYASTMCIGNLRSGTAAFSHYLQDKKTEQLKQAAYYFGIIFLFAIGAGLGGNLTEHFGIHMIWISCVLLAISFLLMFEEGKEHELFHRNIAEAEKEKNK</sequence>
<feature type="transmembrane region" description="Helical" evidence="1">
    <location>
        <begin position="53"/>
        <end position="71"/>
    </location>
</feature>
<protein>
    <submittedName>
        <fullName evidence="2">DUF1275 domain-containing protein</fullName>
    </submittedName>
</protein>
<dbReference type="Pfam" id="PF06912">
    <property type="entry name" value="DUF1275"/>
    <property type="match status" value="1"/>
</dbReference>
<feature type="transmembrane region" description="Helical" evidence="1">
    <location>
        <begin position="189"/>
        <end position="209"/>
    </location>
</feature>
<evidence type="ECO:0000313" key="2">
    <source>
        <dbReference type="EMBL" id="NME57504.1"/>
    </source>
</evidence>
<proteinExistence type="predicted"/>
<organism evidence="2 3">
    <name type="scientific">Dorea formicigenerans</name>
    <dbReference type="NCBI Taxonomy" id="39486"/>
    <lineage>
        <taxon>Bacteria</taxon>
        <taxon>Bacillati</taxon>
        <taxon>Bacillota</taxon>
        <taxon>Clostridia</taxon>
        <taxon>Lachnospirales</taxon>
        <taxon>Lachnospiraceae</taxon>
        <taxon>Dorea</taxon>
    </lineage>
</organism>
<name>A0A848CIF0_9FIRM</name>
<feature type="transmembrane region" description="Helical" evidence="1">
    <location>
        <begin position="165"/>
        <end position="183"/>
    </location>
</feature>
<keyword evidence="1" id="KW-1133">Transmembrane helix</keyword>
<dbReference type="EMBL" id="JABAFX010000019">
    <property type="protein sequence ID" value="NME57504.1"/>
    <property type="molecule type" value="Genomic_DNA"/>
</dbReference>
<evidence type="ECO:0000313" key="3">
    <source>
        <dbReference type="Proteomes" id="UP000580130"/>
    </source>
</evidence>
<comment type="caution">
    <text evidence="2">The sequence shown here is derived from an EMBL/GenBank/DDBJ whole genome shotgun (WGS) entry which is preliminary data.</text>
</comment>
<dbReference type="PANTHER" id="PTHR37314">
    <property type="entry name" value="SLR0142 PROTEIN"/>
    <property type="match status" value="1"/>
</dbReference>
<evidence type="ECO:0000256" key="1">
    <source>
        <dbReference type="SAM" id="Phobius"/>
    </source>
</evidence>
<dbReference type="Proteomes" id="UP000580130">
    <property type="component" value="Unassembled WGS sequence"/>
</dbReference>
<feature type="transmembrane region" description="Helical" evidence="1">
    <location>
        <begin position="83"/>
        <end position="103"/>
    </location>
</feature>
<accession>A0A848CIF0</accession>
<dbReference type="PANTHER" id="PTHR37314:SF4">
    <property type="entry name" value="UPF0700 TRANSMEMBRANE PROTEIN YOAK"/>
    <property type="match status" value="1"/>
</dbReference>
<reference evidence="2 3" key="1">
    <citation type="submission" date="2020-04" db="EMBL/GenBank/DDBJ databases">
        <authorList>
            <person name="Hitch T.C.A."/>
            <person name="Wylensek D."/>
            <person name="Clavel T."/>
        </authorList>
    </citation>
    <scope>NUCLEOTIDE SEQUENCE [LARGE SCALE GENOMIC DNA]</scope>
    <source>
        <strain evidence="2 3">BSM-383-APC-5F</strain>
    </source>
</reference>
<gene>
    <name evidence="2" type="ORF">HF855_08750</name>
</gene>
<keyword evidence="1" id="KW-0812">Transmembrane</keyword>